<organism evidence="9 10">
    <name type="scientific">Nocardia stercoris</name>
    <dbReference type="NCBI Taxonomy" id="2483361"/>
    <lineage>
        <taxon>Bacteria</taxon>
        <taxon>Bacillati</taxon>
        <taxon>Actinomycetota</taxon>
        <taxon>Actinomycetes</taxon>
        <taxon>Mycobacteriales</taxon>
        <taxon>Nocardiaceae</taxon>
        <taxon>Nocardia</taxon>
    </lineage>
</organism>
<dbReference type="GO" id="GO:0050660">
    <property type="term" value="F:flavin adenine dinucleotide binding"/>
    <property type="evidence" value="ECO:0007669"/>
    <property type="project" value="InterPro"/>
</dbReference>
<evidence type="ECO:0000256" key="3">
    <source>
        <dbReference type="ARBA" id="ARBA00022630"/>
    </source>
</evidence>
<dbReference type="GO" id="GO:0050661">
    <property type="term" value="F:NADP binding"/>
    <property type="evidence" value="ECO:0007669"/>
    <property type="project" value="InterPro"/>
</dbReference>
<keyword evidence="5" id="KW-0521">NADP</keyword>
<evidence type="ECO:0000256" key="4">
    <source>
        <dbReference type="ARBA" id="ARBA00022827"/>
    </source>
</evidence>
<feature type="region of interest" description="Disordered" evidence="8">
    <location>
        <begin position="500"/>
        <end position="526"/>
    </location>
</feature>
<dbReference type="PANTHER" id="PTHR43872">
    <property type="entry name" value="MONOOXYGENASE, PUTATIVE (AFU_ORTHOLOGUE AFUA_8G02570)-RELATED"/>
    <property type="match status" value="1"/>
</dbReference>
<protein>
    <submittedName>
        <fullName evidence="9">NAD(P)/FAD-dependent oxidoreductase</fullName>
    </submittedName>
</protein>
<keyword evidence="7" id="KW-0503">Monooxygenase</keyword>
<evidence type="ECO:0000256" key="1">
    <source>
        <dbReference type="ARBA" id="ARBA00001974"/>
    </source>
</evidence>
<dbReference type="AlphaFoldDB" id="A0A3M2L0C1"/>
<dbReference type="EMBL" id="RFFH01000011">
    <property type="protein sequence ID" value="RMI30160.1"/>
    <property type="molecule type" value="Genomic_DNA"/>
</dbReference>
<dbReference type="Pfam" id="PF00743">
    <property type="entry name" value="FMO-like"/>
    <property type="match status" value="1"/>
</dbReference>
<name>A0A3M2L0C1_9NOCA</name>
<dbReference type="RefSeq" id="WP_122190232.1">
    <property type="nucleotide sequence ID" value="NZ_RFFH01000011.1"/>
</dbReference>
<evidence type="ECO:0000256" key="8">
    <source>
        <dbReference type="SAM" id="MobiDB-lite"/>
    </source>
</evidence>
<evidence type="ECO:0000256" key="6">
    <source>
        <dbReference type="ARBA" id="ARBA00023002"/>
    </source>
</evidence>
<keyword evidence="4" id="KW-0274">FAD</keyword>
<dbReference type="Gene3D" id="3.50.50.60">
    <property type="entry name" value="FAD/NAD(P)-binding domain"/>
    <property type="match status" value="1"/>
</dbReference>
<comment type="caution">
    <text evidence="9">The sequence shown here is derived from an EMBL/GenBank/DDBJ whole genome shotgun (WGS) entry which is preliminary data.</text>
</comment>
<dbReference type="InterPro" id="IPR020946">
    <property type="entry name" value="Flavin_mOase-like"/>
</dbReference>
<comment type="cofactor">
    <cofactor evidence="1">
        <name>FAD</name>
        <dbReference type="ChEBI" id="CHEBI:57692"/>
    </cofactor>
</comment>
<accession>A0A3M2L0C1</accession>
<gene>
    <name evidence="9" type="ORF">EBN03_23350</name>
</gene>
<sequence>MTSSLFRGRKSGASGGSADSGSHHVDVLVIGAGISGISAAHHLHCTRPGTSITVLEARDEVGGTWTFFKYPGLRSDSDMATYGFGFKQWTSPLTIAQGPYIAEYLRKTVEDCGLRDTIQFGRTVTSAAFDSTTGRWTVRASTRNGRTATYTAKFLYISTGYYDYKSAYTPDFPGIEDFKGTVVHPQFWPEDLVYTDKEVVVIGSGATAITLLPAMAPLTKHITMLQRSPSYILNLPSIDISAHYLNKVLGQDRAARVIRRKNIAFTRALYKVSKRAPRLARKLLTAQVRAQLPAHVDAATHFAPKYNPWEQRLCIAPGGDLFDTLGSDRASIVTDHIERFTATGIRLRSGQQLDADIVVTATGLNMLAFGGMKISVDGEEVNVADRYAFKAMMLSGVPNLAFAVGYSNISWTLKVELAAQHFCRVLDFMDAYGHDTFVPIPDNPGMERRPILDLKAGYVQRRIGTFPHAGDEGPWTLEHAYELDLERLGNGPVADPELHFGTVGAQLPPRSTTRRRPAALETAKAK</sequence>
<dbReference type="Proteomes" id="UP000279275">
    <property type="component" value="Unassembled WGS sequence"/>
</dbReference>
<evidence type="ECO:0000256" key="2">
    <source>
        <dbReference type="ARBA" id="ARBA00010139"/>
    </source>
</evidence>
<feature type="region of interest" description="Disordered" evidence="8">
    <location>
        <begin position="1"/>
        <end position="21"/>
    </location>
</feature>
<dbReference type="InterPro" id="IPR051820">
    <property type="entry name" value="FAD-binding_MO"/>
</dbReference>
<comment type="similarity">
    <text evidence="2">Belongs to the FAD-binding monooxygenase family.</text>
</comment>
<dbReference type="PANTHER" id="PTHR43872:SF1">
    <property type="entry name" value="MONOOXYGENASE, PUTATIVE (AFU_ORTHOLOGUE AFUA_8G02570)-RELATED"/>
    <property type="match status" value="1"/>
</dbReference>
<keyword evidence="3" id="KW-0285">Flavoprotein</keyword>
<dbReference type="Pfam" id="PF13450">
    <property type="entry name" value="NAD_binding_8"/>
    <property type="match status" value="1"/>
</dbReference>
<dbReference type="InterPro" id="IPR036188">
    <property type="entry name" value="FAD/NAD-bd_sf"/>
</dbReference>
<reference evidence="9 10" key="1">
    <citation type="submission" date="2018-10" db="EMBL/GenBank/DDBJ databases">
        <title>Isolation from cow dung.</title>
        <authorList>
            <person name="Ling L."/>
        </authorList>
    </citation>
    <scope>NUCLEOTIDE SEQUENCE [LARGE SCALE GENOMIC DNA]</scope>
    <source>
        <strain evidence="9 10">NEAU-LL90</strain>
    </source>
</reference>
<evidence type="ECO:0000256" key="7">
    <source>
        <dbReference type="ARBA" id="ARBA00023033"/>
    </source>
</evidence>
<keyword evidence="10" id="KW-1185">Reference proteome</keyword>
<dbReference type="SUPFAM" id="SSF51905">
    <property type="entry name" value="FAD/NAD(P)-binding domain"/>
    <property type="match status" value="1"/>
</dbReference>
<evidence type="ECO:0000313" key="10">
    <source>
        <dbReference type="Proteomes" id="UP000279275"/>
    </source>
</evidence>
<evidence type="ECO:0000313" key="9">
    <source>
        <dbReference type="EMBL" id="RMI30160.1"/>
    </source>
</evidence>
<dbReference type="GO" id="GO:0004499">
    <property type="term" value="F:N,N-dimethylaniline monooxygenase activity"/>
    <property type="evidence" value="ECO:0007669"/>
    <property type="project" value="InterPro"/>
</dbReference>
<proteinExistence type="inferred from homology"/>
<dbReference type="OrthoDB" id="5168853at2"/>
<evidence type="ECO:0000256" key="5">
    <source>
        <dbReference type="ARBA" id="ARBA00022857"/>
    </source>
</evidence>
<keyword evidence="6" id="KW-0560">Oxidoreductase</keyword>
<dbReference type="FunFam" id="3.50.50.60:FF:000228">
    <property type="entry name" value="FAD-containing monooxygenase EthA"/>
    <property type="match status" value="1"/>
</dbReference>